<proteinExistence type="predicted"/>
<keyword evidence="3" id="KW-1185">Reference proteome</keyword>
<gene>
    <name evidence="2" type="ORF">ACFS7Y_10125</name>
</gene>
<dbReference type="EMBL" id="JBHUPB010000007">
    <property type="protein sequence ID" value="MFD2967746.1"/>
    <property type="molecule type" value="Genomic_DNA"/>
</dbReference>
<reference evidence="3" key="1">
    <citation type="journal article" date="2019" name="Int. J. Syst. Evol. Microbiol.">
        <title>The Global Catalogue of Microorganisms (GCM) 10K type strain sequencing project: providing services to taxonomists for standard genome sequencing and annotation.</title>
        <authorList>
            <consortium name="The Broad Institute Genomics Platform"/>
            <consortium name="The Broad Institute Genome Sequencing Center for Infectious Disease"/>
            <person name="Wu L."/>
            <person name="Ma J."/>
        </authorList>
    </citation>
    <scope>NUCLEOTIDE SEQUENCE [LARGE SCALE GENOMIC DNA]</scope>
    <source>
        <strain evidence="3">KCTC 22814</strain>
    </source>
</reference>
<feature type="signal peptide" evidence="1">
    <location>
        <begin position="1"/>
        <end position="18"/>
    </location>
</feature>
<keyword evidence="1" id="KW-0732">Signal</keyword>
<evidence type="ECO:0000313" key="3">
    <source>
        <dbReference type="Proteomes" id="UP001597525"/>
    </source>
</evidence>
<evidence type="ECO:0008006" key="4">
    <source>
        <dbReference type="Google" id="ProtNLM"/>
    </source>
</evidence>
<evidence type="ECO:0000313" key="2">
    <source>
        <dbReference type="EMBL" id="MFD2967746.1"/>
    </source>
</evidence>
<protein>
    <recommendedName>
        <fullName evidence="4">SHOCT domain-containing protein</fullName>
    </recommendedName>
</protein>
<evidence type="ECO:0000256" key="1">
    <source>
        <dbReference type="SAM" id="SignalP"/>
    </source>
</evidence>
<name>A0ABW6BE60_9SPHI</name>
<feature type="chain" id="PRO_5046048121" description="SHOCT domain-containing protein" evidence="1">
    <location>
        <begin position="19"/>
        <end position="213"/>
    </location>
</feature>
<dbReference type="Proteomes" id="UP001597525">
    <property type="component" value="Unassembled WGS sequence"/>
</dbReference>
<accession>A0ABW6BE60</accession>
<organism evidence="2 3">
    <name type="scientific">Sphingobacterium bambusae</name>
    <dbReference type="NCBI Taxonomy" id="662858"/>
    <lineage>
        <taxon>Bacteria</taxon>
        <taxon>Pseudomonadati</taxon>
        <taxon>Bacteroidota</taxon>
        <taxon>Sphingobacteriia</taxon>
        <taxon>Sphingobacteriales</taxon>
        <taxon>Sphingobacteriaceae</taxon>
        <taxon>Sphingobacterium</taxon>
    </lineage>
</organism>
<comment type="caution">
    <text evidence="2">The sequence shown here is derived from an EMBL/GenBank/DDBJ whole genome shotgun (WGS) entry which is preliminary data.</text>
</comment>
<dbReference type="RefSeq" id="WP_320183022.1">
    <property type="nucleotide sequence ID" value="NZ_CP138332.1"/>
</dbReference>
<sequence>MKYFLILLCTISSGNVIAQRLSVTDTLLYEKMVDKAQAKSFKNGMDVSVYIASDKNIYAEGDTLVLGKPIGEGKSAFSKKRNYEYIFYGKPAGAALTGIRNVEENFEGYKVTIEKIQLNKGALGLENYVFIYAKPLANTDFTILFDKHVTITMLDNAINKGEIKPLRSTRPLTRDEAVELLKKKKEEYDLDVISKEEYESFREKLVPLIRSSK</sequence>